<name>A0A074LNX6_9BACT</name>
<dbReference type="OrthoDB" id="1524077at2"/>
<dbReference type="InterPro" id="IPR039425">
    <property type="entry name" value="RNA_pol_sigma-70-like"/>
</dbReference>
<dbReference type="STRING" id="1048983.EL17_00450"/>
<dbReference type="GO" id="GO:0006352">
    <property type="term" value="P:DNA-templated transcription initiation"/>
    <property type="evidence" value="ECO:0007669"/>
    <property type="project" value="InterPro"/>
</dbReference>
<dbReference type="GO" id="GO:0003677">
    <property type="term" value="F:DNA binding"/>
    <property type="evidence" value="ECO:0007669"/>
    <property type="project" value="InterPro"/>
</dbReference>
<dbReference type="PANTHER" id="PTHR43133">
    <property type="entry name" value="RNA POLYMERASE ECF-TYPE SIGMA FACTO"/>
    <property type="match status" value="1"/>
</dbReference>
<dbReference type="Pfam" id="PF04542">
    <property type="entry name" value="Sigma70_r2"/>
    <property type="match status" value="1"/>
</dbReference>
<evidence type="ECO:0000259" key="5">
    <source>
        <dbReference type="Pfam" id="PF04542"/>
    </source>
</evidence>
<comment type="similarity">
    <text evidence="1">Belongs to the sigma-70 factor family. ECF subfamily.</text>
</comment>
<dbReference type="Proteomes" id="UP000027821">
    <property type="component" value="Unassembled WGS sequence"/>
</dbReference>
<proteinExistence type="inferred from homology"/>
<dbReference type="Gene3D" id="1.10.1740.10">
    <property type="match status" value="1"/>
</dbReference>
<dbReference type="AlphaFoldDB" id="A0A074LNX6"/>
<keyword evidence="4" id="KW-0804">Transcription</keyword>
<dbReference type="InterPro" id="IPR013325">
    <property type="entry name" value="RNA_pol_sigma_r2"/>
</dbReference>
<evidence type="ECO:0000313" key="8">
    <source>
        <dbReference type="Proteomes" id="UP000027821"/>
    </source>
</evidence>
<dbReference type="eggNOG" id="COG1595">
    <property type="taxonomic scope" value="Bacteria"/>
</dbReference>
<dbReference type="SUPFAM" id="SSF88659">
    <property type="entry name" value="Sigma3 and sigma4 domains of RNA polymerase sigma factors"/>
    <property type="match status" value="1"/>
</dbReference>
<gene>
    <name evidence="7" type="ORF">EL17_00450</name>
</gene>
<keyword evidence="3" id="KW-0731">Sigma factor</keyword>
<keyword evidence="8" id="KW-1185">Reference proteome</keyword>
<keyword evidence="2" id="KW-0805">Transcription regulation</keyword>
<dbReference type="InterPro" id="IPR013249">
    <property type="entry name" value="RNA_pol_sigma70_r4_t2"/>
</dbReference>
<evidence type="ECO:0000256" key="4">
    <source>
        <dbReference type="ARBA" id="ARBA00023163"/>
    </source>
</evidence>
<dbReference type="RefSeq" id="WP_035069354.1">
    <property type="nucleotide sequence ID" value="NZ_JMIH01000010.1"/>
</dbReference>
<protein>
    <recommendedName>
        <fullName evidence="9">RNA polymerase sigma-70 factor</fullName>
    </recommendedName>
</protein>
<dbReference type="InterPro" id="IPR013324">
    <property type="entry name" value="RNA_pol_sigma_r3/r4-like"/>
</dbReference>
<feature type="domain" description="RNA polymerase sigma-70 region 2" evidence="5">
    <location>
        <begin position="28"/>
        <end position="95"/>
    </location>
</feature>
<comment type="caution">
    <text evidence="7">The sequence shown here is derived from an EMBL/GenBank/DDBJ whole genome shotgun (WGS) entry which is preliminary data.</text>
</comment>
<evidence type="ECO:0000259" key="6">
    <source>
        <dbReference type="Pfam" id="PF08281"/>
    </source>
</evidence>
<feature type="domain" description="RNA polymerase sigma factor 70 region 4 type 2" evidence="6">
    <location>
        <begin position="128"/>
        <end position="176"/>
    </location>
</feature>
<dbReference type="Pfam" id="PF08281">
    <property type="entry name" value="Sigma70_r4_2"/>
    <property type="match status" value="1"/>
</dbReference>
<dbReference type="EMBL" id="JMIH01000010">
    <property type="protein sequence ID" value="KEO75597.1"/>
    <property type="molecule type" value="Genomic_DNA"/>
</dbReference>
<dbReference type="InterPro" id="IPR036388">
    <property type="entry name" value="WH-like_DNA-bd_sf"/>
</dbReference>
<evidence type="ECO:0008006" key="9">
    <source>
        <dbReference type="Google" id="ProtNLM"/>
    </source>
</evidence>
<evidence type="ECO:0000256" key="2">
    <source>
        <dbReference type="ARBA" id="ARBA00023015"/>
    </source>
</evidence>
<dbReference type="GO" id="GO:0016987">
    <property type="term" value="F:sigma factor activity"/>
    <property type="evidence" value="ECO:0007669"/>
    <property type="project" value="UniProtKB-KW"/>
</dbReference>
<dbReference type="Gene3D" id="1.10.10.10">
    <property type="entry name" value="Winged helix-like DNA-binding domain superfamily/Winged helix DNA-binding domain"/>
    <property type="match status" value="1"/>
</dbReference>
<evidence type="ECO:0000256" key="1">
    <source>
        <dbReference type="ARBA" id="ARBA00010641"/>
    </source>
</evidence>
<dbReference type="InterPro" id="IPR007627">
    <property type="entry name" value="RNA_pol_sigma70_r2"/>
</dbReference>
<evidence type="ECO:0000256" key="3">
    <source>
        <dbReference type="ARBA" id="ARBA00023082"/>
    </source>
</evidence>
<dbReference type="InterPro" id="IPR014284">
    <property type="entry name" value="RNA_pol_sigma-70_dom"/>
</dbReference>
<organism evidence="7 8">
    <name type="scientific">Anditalea andensis</name>
    <dbReference type="NCBI Taxonomy" id="1048983"/>
    <lineage>
        <taxon>Bacteria</taxon>
        <taxon>Pseudomonadati</taxon>
        <taxon>Bacteroidota</taxon>
        <taxon>Cytophagia</taxon>
        <taxon>Cytophagales</taxon>
        <taxon>Cytophagaceae</taxon>
        <taxon>Anditalea</taxon>
    </lineage>
</organism>
<dbReference type="NCBIfam" id="TIGR02937">
    <property type="entry name" value="sigma70-ECF"/>
    <property type="match status" value="1"/>
</dbReference>
<accession>A0A074LNX6</accession>
<dbReference type="SUPFAM" id="SSF88946">
    <property type="entry name" value="Sigma2 domain of RNA polymerase sigma factors"/>
    <property type="match status" value="1"/>
</dbReference>
<reference evidence="7 8" key="1">
    <citation type="submission" date="2014-04" db="EMBL/GenBank/DDBJ databases">
        <title>Characterization and application of a salt tolerant electro-active bacterium.</title>
        <authorList>
            <person name="Yang L."/>
            <person name="Wei S."/>
            <person name="Tay Q.X.M."/>
        </authorList>
    </citation>
    <scope>NUCLEOTIDE SEQUENCE [LARGE SCALE GENOMIC DNA]</scope>
    <source>
        <strain evidence="7 8">LY1</strain>
    </source>
</reference>
<sequence>MMKPYQNKDDKDLFYLVSKNDEKALKELILRYERLLMRIAVFYLKEVTDAEEVVGDLFFNIWQKRKNLKIDGNIKNYLSISIKNNCFSLLQKHKKRKIISYGHDYEGVYPDNIKSDDHIIMEELHTSLTSFLETLPEQRSLIFSLAKFEGLSFEEIADLLNISPKTVANQVSLALKGVSIHIKNSQ</sequence>
<dbReference type="PANTHER" id="PTHR43133:SF46">
    <property type="entry name" value="RNA POLYMERASE SIGMA-70 FACTOR ECF SUBFAMILY"/>
    <property type="match status" value="1"/>
</dbReference>
<evidence type="ECO:0000313" key="7">
    <source>
        <dbReference type="EMBL" id="KEO75597.1"/>
    </source>
</evidence>